<evidence type="ECO:0000313" key="5">
    <source>
        <dbReference type="EMBL" id="CAI9087820.1"/>
    </source>
</evidence>
<evidence type="ECO:0000256" key="2">
    <source>
        <dbReference type="ARBA" id="ARBA00023004"/>
    </source>
</evidence>
<dbReference type="InterPro" id="IPR005123">
    <property type="entry name" value="Oxoglu/Fe-dep_dioxygenase_dom"/>
</dbReference>
<keyword evidence="6" id="KW-1185">Reference proteome</keyword>
<dbReference type="InterPro" id="IPR050231">
    <property type="entry name" value="Iron_ascorbate_oxido_reductase"/>
</dbReference>
<dbReference type="GO" id="GO:0016706">
    <property type="term" value="F:2-oxoglutarate-dependent dioxygenase activity"/>
    <property type="evidence" value="ECO:0007669"/>
    <property type="project" value="UniProtKB-ARBA"/>
</dbReference>
<dbReference type="Pfam" id="PF14226">
    <property type="entry name" value="DIOX_N"/>
    <property type="match status" value="1"/>
</dbReference>
<dbReference type="EMBL" id="OX459118">
    <property type="protein sequence ID" value="CAI9087820.1"/>
    <property type="molecule type" value="Genomic_DNA"/>
</dbReference>
<evidence type="ECO:0000256" key="3">
    <source>
        <dbReference type="RuleBase" id="RU003682"/>
    </source>
</evidence>
<dbReference type="PROSITE" id="PS51471">
    <property type="entry name" value="FE2OG_OXY"/>
    <property type="match status" value="1"/>
</dbReference>
<evidence type="ECO:0000259" key="4">
    <source>
        <dbReference type="PROSITE" id="PS51471"/>
    </source>
</evidence>
<reference evidence="5" key="1">
    <citation type="submission" date="2023-03" db="EMBL/GenBank/DDBJ databases">
        <authorList>
            <person name="Julca I."/>
        </authorList>
    </citation>
    <scope>NUCLEOTIDE SEQUENCE</scope>
</reference>
<keyword evidence="1 3" id="KW-0479">Metal-binding</keyword>
<dbReference type="InterPro" id="IPR044861">
    <property type="entry name" value="IPNS-like_FE2OG_OXY"/>
</dbReference>
<dbReference type="AlphaFoldDB" id="A0AAV1BWW8"/>
<evidence type="ECO:0000256" key="1">
    <source>
        <dbReference type="ARBA" id="ARBA00022723"/>
    </source>
</evidence>
<feature type="domain" description="Fe2OG dioxygenase" evidence="4">
    <location>
        <begin position="163"/>
        <end position="270"/>
    </location>
</feature>
<dbReference type="GO" id="GO:0002238">
    <property type="term" value="P:response to molecule of fungal origin"/>
    <property type="evidence" value="ECO:0007669"/>
    <property type="project" value="UniProtKB-ARBA"/>
</dbReference>
<dbReference type="InterPro" id="IPR027443">
    <property type="entry name" value="IPNS-like_sf"/>
</dbReference>
<dbReference type="Pfam" id="PF03171">
    <property type="entry name" value="2OG-FeII_Oxy"/>
    <property type="match status" value="1"/>
</dbReference>
<dbReference type="Proteomes" id="UP001161247">
    <property type="component" value="Chromosome 1"/>
</dbReference>
<dbReference type="InterPro" id="IPR026992">
    <property type="entry name" value="DIOX_N"/>
</dbReference>
<comment type="similarity">
    <text evidence="3">Belongs to the iron/ascorbate-dependent oxidoreductase family.</text>
</comment>
<gene>
    <name evidence="5" type="ORF">OLC1_LOCUS547</name>
</gene>
<dbReference type="PANTHER" id="PTHR47990">
    <property type="entry name" value="2-OXOGLUTARATE (2OG) AND FE(II)-DEPENDENT OXYGENASE SUPERFAMILY PROTEIN-RELATED"/>
    <property type="match status" value="1"/>
</dbReference>
<proteinExistence type="inferred from homology"/>
<dbReference type="SUPFAM" id="SSF51197">
    <property type="entry name" value="Clavaminate synthase-like"/>
    <property type="match status" value="1"/>
</dbReference>
<dbReference type="GO" id="GO:0046872">
    <property type="term" value="F:metal ion binding"/>
    <property type="evidence" value="ECO:0007669"/>
    <property type="project" value="UniProtKB-KW"/>
</dbReference>
<sequence>MANIEIPTVDLSHFLSNSQGDEIIDARKRAIGIMSKACSDYGFFYVINHGVSQKHLNRALQLSKIFFEYPQEEKLKCKPKPEAPFPAGYSQAKTSVENNAYFLMFHPRCGFNVFPTNPPELKETQEEMFSQFSKLSELIAEIINDDCLGLPHNLLKEYIDDSSWNLLLTNYYPSVSDAQNVGMLQHKDCNCLSLVVQDDAGGLEYLINGEWIPIIPPKSGEILVNVGDILQVFTNDKYKSTLHRVVSPEGRSRNSFVYSYNVHGDKWIEPLPQFTTEIQELPKYRRFTYKEYLSLRLSNKQNPSQTPEDAVTIAYYEI</sequence>
<accession>A0AAV1BWW8</accession>
<keyword evidence="3" id="KW-0560">Oxidoreductase</keyword>
<keyword evidence="2 3" id="KW-0408">Iron</keyword>
<evidence type="ECO:0000313" key="6">
    <source>
        <dbReference type="Proteomes" id="UP001161247"/>
    </source>
</evidence>
<dbReference type="GO" id="GO:0009805">
    <property type="term" value="P:coumarin biosynthetic process"/>
    <property type="evidence" value="ECO:0007669"/>
    <property type="project" value="UniProtKB-ARBA"/>
</dbReference>
<dbReference type="Gene3D" id="2.60.120.330">
    <property type="entry name" value="B-lactam Antibiotic, Isopenicillin N Synthase, Chain"/>
    <property type="match status" value="1"/>
</dbReference>
<protein>
    <submittedName>
        <fullName evidence="5">OLC1v1021995C1</fullName>
    </submittedName>
</protein>
<name>A0AAV1BWW8_OLDCO</name>
<organism evidence="5 6">
    <name type="scientific">Oldenlandia corymbosa var. corymbosa</name>
    <dbReference type="NCBI Taxonomy" id="529605"/>
    <lineage>
        <taxon>Eukaryota</taxon>
        <taxon>Viridiplantae</taxon>
        <taxon>Streptophyta</taxon>
        <taxon>Embryophyta</taxon>
        <taxon>Tracheophyta</taxon>
        <taxon>Spermatophyta</taxon>
        <taxon>Magnoliopsida</taxon>
        <taxon>eudicotyledons</taxon>
        <taxon>Gunneridae</taxon>
        <taxon>Pentapetalae</taxon>
        <taxon>asterids</taxon>
        <taxon>lamiids</taxon>
        <taxon>Gentianales</taxon>
        <taxon>Rubiaceae</taxon>
        <taxon>Rubioideae</taxon>
        <taxon>Spermacoceae</taxon>
        <taxon>Hedyotis-Oldenlandia complex</taxon>
        <taxon>Oldenlandia</taxon>
    </lineage>
</organism>